<evidence type="ECO:0000256" key="3">
    <source>
        <dbReference type="ARBA" id="ARBA00022771"/>
    </source>
</evidence>
<comment type="caution">
    <text evidence="5">Lacks conserved residue(s) required for the propagation of feature annotation.</text>
</comment>
<dbReference type="Gene3D" id="1.20.120.910">
    <property type="entry name" value="DksA, coiled-coil domain"/>
    <property type="match status" value="1"/>
</dbReference>
<comment type="caution">
    <text evidence="10">The sequence shown here is derived from an EMBL/GenBank/DDBJ whole genome shotgun (WGS) entry which is preliminary data.</text>
</comment>
<dbReference type="PANTHER" id="PTHR33823">
    <property type="entry name" value="RNA POLYMERASE-BINDING TRANSCRIPTION FACTOR DKSA-RELATED"/>
    <property type="match status" value="1"/>
</dbReference>
<sequence length="142" mass="16081">MNDTISPPLPSEAELLKAPESDYMSPRQLAFFRHRLQQEMNALLEAAHATTTHLQENVATPDPADRASVEEEHTLELRVRDRERKLLRKIEEALGRIDDGSYGWCEETGEPIGIGRLLARPTATLSLEAQERREKLKKMHGG</sequence>
<gene>
    <name evidence="5" type="primary">dksA</name>
    <name evidence="10" type="ORF">C7389_12918</name>
</gene>
<dbReference type="AlphaFoldDB" id="A0A4R6DL16"/>
<dbReference type="InterPro" id="IPR012784">
    <property type="entry name" value="DksA_RNA_pol-bd"/>
</dbReference>
<dbReference type="EMBL" id="SNVV01000029">
    <property type="protein sequence ID" value="TDN45565.1"/>
    <property type="molecule type" value="Genomic_DNA"/>
</dbReference>
<dbReference type="GO" id="GO:0010468">
    <property type="term" value="P:regulation of gene expression"/>
    <property type="evidence" value="ECO:0007669"/>
    <property type="project" value="UniProtKB-UniRule"/>
</dbReference>
<evidence type="ECO:0000313" key="10">
    <source>
        <dbReference type="EMBL" id="TDN45565.1"/>
    </source>
</evidence>
<dbReference type="NCBIfam" id="TIGR02420">
    <property type="entry name" value="dksA"/>
    <property type="match status" value="1"/>
</dbReference>
<feature type="region of interest" description="Disordered" evidence="7">
    <location>
        <begin position="1"/>
        <end position="20"/>
    </location>
</feature>
<dbReference type="SUPFAM" id="SSF109635">
    <property type="entry name" value="DnaK suppressor protein DksA, alpha-hairpin domain"/>
    <property type="match status" value="1"/>
</dbReference>
<organism evidence="10 11">
    <name type="scientific">Azoarcus indigens</name>
    <dbReference type="NCBI Taxonomy" id="29545"/>
    <lineage>
        <taxon>Bacteria</taxon>
        <taxon>Pseudomonadati</taxon>
        <taxon>Pseudomonadota</taxon>
        <taxon>Betaproteobacteria</taxon>
        <taxon>Rhodocyclales</taxon>
        <taxon>Zoogloeaceae</taxon>
        <taxon>Azoarcus</taxon>
    </lineage>
</organism>
<feature type="domain" description="DnaK suppressor protein DksA N-terminal" evidence="9">
    <location>
        <begin position="28"/>
        <end position="97"/>
    </location>
</feature>
<accession>A0A4R6DL16</accession>
<dbReference type="Pfam" id="PF21157">
    <property type="entry name" value="DksA_N"/>
    <property type="match status" value="1"/>
</dbReference>
<dbReference type="InterPro" id="IPR048489">
    <property type="entry name" value="DksA_N"/>
</dbReference>
<comment type="similarity">
    <text evidence="5">Belongs to the DksA family.</text>
</comment>
<dbReference type="InterPro" id="IPR000962">
    <property type="entry name" value="Znf_DskA_TraR"/>
</dbReference>
<comment type="subunit">
    <text evidence="5">Interacts directly with the RNA polymerase.</text>
</comment>
<evidence type="ECO:0000259" key="8">
    <source>
        <dbReference type="Pfam" id="PF01258"/>
    </source>
</evidence>
<dbReference type="OrthoDB" id="9803742at2"/>
<reference evidence="10 11" key="1">
    <citation type="submission" date="2019-03" db="EMBL/GenBank/DDBJ databases">
        <title>Genomic Encyclopedia of Type Strains, Phase IV (KMG-IV): sequencing the most valuable type-strain genomes for metagenomic binning, comparative biology and taxonomic classification.</title>
        <authorList>
            <person name="Goeker M."/>
        </authorList>
    </citation>
    <scope>NUCLEOTIDE SEQUENCE [LARGE SCALE GENOMIC DNA]</scope>
    <source>
        <strain evidence="10 11">DSM 12121</strain>
    </source>
</reference>
<dbReference type="PROSITE" id="PS51128">
    <property type="entry name" value="ZF_DKSA_2"/>
    <property type="match status" value="1"/>
</dbReference>
<evidence type="ECO:0000256" key="6">
    <source>
        <dbReference type="PROSITE-ProRule" id="PRU00510"/>
    </source>
</evidence>
<protein>
    <recommendedName>
        <fullName evidence="5">RNA polymerase-binding transcription factor DksA</fullName>
    </recommendedName>
</protein>
<keyword evidence="11" id="KW-1185">Reference proteome</keyword>
<dbReference type="HAMAP" id="MF_00926">
    <property type="entry name" value="DksA"/>
    <property type="match status" value="1"/>
</dbReference>
<dbReference type="InterPro" id="IPR037187">
    <property type="entry name" value="DnaK_N"/>
</dbReference>
<dbReference type="InterPro" id="IPR020458">
    <property type="entry name" value="Znf_DskA_TraR_CS"/>
</dbReference>
<proteinExistence type="inferred from homology"/>
<name>A0A4R6DL16_9RHOO</name>
<evidence type="ECO:0000256" key="2">
    <source>
        <dbReference type="ARBA" id="ARBA00022723"/>
    </source>
</evidence>
<evidence type="ECO:0000256" key="4">
    <source>
        <dbReference type="ARBA" id="ARBA00022833"/>
    </source>
</evidence>
<keyword evidence="2 5" id="KW-0479">Metal-binding</keyword>
<comment type="subcellular location">
    <subcellularLocation>
        <location evidence="5">Cytoplasm</location>
    </subcellularLocation>
</comment>
<evidence type="ECO:0000256" key="1">
    <source>
        <dbReference type="ARBA" id="ARBA00022490"/>
    </source>
</evidence>
<dbReference type="Proteomes" id="UP000295129">
    <property type="component" value="Unassembled WGS sequence"/>
</dbReference>
<dbReference type="PANTHER" id="PTHR33823:SF2">
    <property type="entry name" value="RNA POLYMERASE-BINDING TRANSCRIPTION FACTOR DKSA"/>
    <property type="match status" value="1"/>
</dbReference>
<evidence type="ECO:0000256" key="7">
    <source>
        <dbReference type="SAM" id="MobiDB-lite"/>
    </source>
</evidence>
<comment type="function">
    <text evidence="5">Transcription factor that acts by binding directly to the RNA polymerase (RNAP). Required for negative regulation of rRNA expression and positive regulation of several amino acid biosynthesis promoters.</text>
</comment>
<evidence type="ECO:0000256" key="5">
    <source>
        <dbReference type="HAMAP-Rule" id="MF_00926"/>
    </source>
</evidence>
<dbReference type="SUPFAM" id="SSF57716">
    <property type="entry name" value="Glucocorticoid receptor-like (DNA-binding domain)"/>
    <property type="match status" value="1"/>
</dbReference>
<dbReference type="PROSITE" id="PS01102">
    <property type="entry name" value="ZF_DKSA_1"/>
    <property type="match status" value="1"/>
</dbReference>
<keyword evidence="4 5" id="KW-0862">Zinc</keyword>
<evidence type="ECO:0000259" key="9">
    <source>
        <dbReference type="Pfam" id="PF21157"/>
    </source>
</evidence>
<feature type="zinc finger region" description="dksA C4-type" evidence="6">
    <location>
        <begin position="105"/>
        <end position="129"/>
    </location>
</feature>
<dbReference type="GO" id="GO:0008270">
    <property type="term" value="F:zinc ion binding"/>
    <property type="evidence" value="ECO:0007669"/>
    <property type="project" value="UniProtKB-UniRule"/>
</dbReference>
<keyword evidence="1 5" id="KW-0963">Cytoplasm</keyword>
<dbReference type="Pfam" id="PF01258">
    <property type="entry name" value="zf-dskA_traR"/>
    <property type="match status" value="1"/>
</dbReference>
<evidence type="ECO:0000313" key="11">
    <source>
        <dbReference type="Proteomes" id="UP000295129"/>
    </source>
</evidence>
<dbReference type="RefSeq" id="WP_133594840.1">
    <property type="nucleotide sequence ID" value="NZ_SNVV01000029.1"/>
</dbReference>
<dbReference type="GO" id="GO:0005737">
    <property type="term" value="C:cytoplasm"/>
    <property type="evidence" value="ECO:0007669"/>
    <property type="project" value="UniProtKB-SubCell"/>
</dbReference>
<feature type="domain" description="Zinc finger DksA/TraR C4-type" evidence="8">
    <location>
        <begin position="100"/>
        <end position="135"/>
    </location>
</feature>
<keyword evidence="3 5" id="KW-0863">Zinc-finger</keyword>